<dbReference type="EMBL" id="JAAOMA010000028">
    <property type="protein sequence ID" value="NHR07064.1"/>
    <property type="molecule type" value="Genomic_DNA"/>
</dbReference>
<proteinExistence type="predicted"/>
<dbReference type="Proteomes" id="UP001515641">
    <property type="component" value="Unassembled WGS sequence"/>
</dbReference>
<evidence type="ECO:0000313" key="3">
    <source>
        <dbReference type="Proteomes" id="UP001515641"/>
    </source>
</evidence>
<accession>A0ABX0LC32</accession>
<reference evidence="2 3" key="1">
    <citation type="submission" date="2020-03" db="EMBL/GenBank/DDBJ databases">
        <title>Draft genome sequence of environmentally isolated cultures.</title>
        <authorList>
            <person name="Wilson H.S."/>
            <person name="De Leon M.E."/>
        </authorList>
    </citation>
    <scope>NUCLEOTIDE SEQUENCE [LARGE SCALE GENOMIC DNA]</scope>
    <source>
        <strain evidence="2 3">HSC-31F16</strain>
    </source>
</reference>
<protein>
    <submittedName>
        <fullName evidence="2">Uncharacterized protein</fullName>
    </submittedName>
</protein>
<feature type="compositionally biased region" description="Low complexity" evidence="1">
    <location>
        <begin position="170"/>
        <end position="180"/>
    </location>
</feature>
<dbReference type="RefSeq" id="WP_166452935.1">
    <property type="nucleotide sequence ID" value="NZ_JAAOMA010000028.1"/>
</dbReference>
<organism evidence="2 3">
    <name type="scientific">Chromobacterium fluminis</name>
    <dbReference type="NCBI Taxonomy" id="3044269"/>
    <lineage>
        <taxon>Bacteria</taxon>
        <taxon>Pseudomonadati</taxon>
        <taxon>Pseudomonadota</taxon>
        <taxon>Betaproteobacteria</taxon>
        <taxon>Neisseriales</taxon>
        <taxon>Chromobacteriaceae</taxon>
        <taxon>Chromobacterium</taxon>
    </lineage>
</organism>
<keyword evidence="3" id="KW-1185">Reference proteome</keyword>
<gene>
    <name evidence="2" type="ORF">HA052_17885</name>
</gene>
<sequence length="220" mass="22349">MSVSNTSGIDGGSHAWQQRRAVHQQRRQDFQTMINDVRQGNLSGAQQALSSLQPNAAAASGTGASSGSAQDFASLINSMQTDGSVASAGDASASNAGGNGDLAVLFQQMLSQLQAASFGGSGNSDADDALSALSGASSASSPNSLFNNLGQDLGSGNLKQAQQDYQQLQQDLQANSQQSQPAHHRHHHHGGGQVQAALNAYQANSSAGTGAINQAQTTTG</sequence>
<feature type="region of interest" description="Disordered" evidence="1">
    <location>
        <begin position="170"/>
        <end position="202"/>
    </location>
</feature>
<evidence type="ECO:0000313" key="2">
    <source>
        <dbReference type="EMBL" id="NHR07064.1"/>
    </source>
</evidence>
<evidence type="ECO:0000256" key="1">
    <source>
        <dbReference type="SAM" id="MobiDB-lite"/>
    </source>
</evidence>
<comment type="caution">
    <text evidence="2">The sequence shown here is derived from an EMBL/GenBank/DDBJ whole genome shotgun (WGS) entry which is preliminary data.</text>
</comment>
<feature type="region of interest" description="Disordered" evidence="1">
    <location>
        <begin position="1"/>
        <end position="27"/>
    </location>
</feature>
<name>A0ABX0LC32_9NEIS</name>